<evidence type="ECO:0000313" key="2">
    <source>
        <dbReference type="Proteomes" id="UP000318447"/>
    </source>
</evidence>
<name>A0A504WWI7_LEIDO</name>
<comment type="caution">
    <text evidence="1">The sequence shown here is derived from an EMBL/GenBank/DDBJ whole genome shotgun (WGS) entry which is preliminary data.</text>
</comment>
<protein>
    <submittedName>
        <fullName evidence="1">Uncharacterized protein</fullName>
    </submittedName>
</protein>
<dbReference type="Proteomes" id="UP000318447">
    <property type="component" value="Unassembled WGS sequence"/>
</dbReference>
<dbReference type="VEuPathDB" id="TriTrypDB:LDHU3_34.5180"/>
<organism evidence="1 2">
    <name type="scientific">Leishmania donovani</name>
    <dbReference type="NCBI Taxonomy" id="5661"/>
    <lineage>
        <taxon>Eukaryota</taxon>
        <taxon>Discoba</taxon>
        <taxon>Euglenozoa</taxon>
        <taxon>Kinetoplastea</taxon>
        <taxon>Metakinetoplastina</taxon>
        <taxon>Trypanosomatida</taxon>
        <taxon>Trypanosomatidae</taxon>
        <taxon>Leishmaniinae</taxon>
        <taxon>Leishmania</taxon>
    </lineage>
</organism>
<proteinExistence type="predicted"/>
<dbReference type="VEuPathDB" id="TriTrypDB:LdCL_340039300"/>
<accession>A0A504WWI7</accession>
<evidence type="ECO:0000313" key="1">
    <source>
        <dbReference type="EMBL" id="TPP40213.1"/>
    </source>
</evidence>
<gene>
    <name evidence="1" type="ORF">CGC21_26835</name>
</gene>
<sequence>MSATKIVIVGAVRRRMDPPDGGLSSLHTLDLMLRSRVTSSGTTVQEDCSSGGSTIHGIGCRLVRHKIGLGMASSFEPMPNIPSFWLAGSPNGELCGDVTVLHGLQGALLDPTVGKNGMAMRLLFRGVVETHKASRELQNGAPMPTFKRFSAGTVTVGNLNFVSIAGKQLCCFPLRSLQRCLPTPILAELKAWAILGGTFKTLSKLFGNADMKPDSVDCF</sequence>
<dbReference type="EMBL" id="RHLC01000004">
    <property type="protein sequence ID" value="TPP40213.1"/>
    <property type="molecule type" value="Genomic_DNA"/>
</dbReference>
<dbReference type="AlphaFoldDB" id="A0A504WWI7"/>
<reference evidence="2" key="1">
    <citation type="submission" date="2019-02" db="EMBL/GenBank/DDBJ databases">
        <title>FDA dAtabase for Regulatory Grade micrObial Sequences (FDA-ARGOS): Supporting development and validation of Infectious Disease Dx tests.</title>
        <authorList>
            <person name="Duncan R."/>
            <person name="Fisher C."/>
            <person name="Tallon L."/>
            <person name="Sadzewicz L."/>
            <person name="Sengamalay N."/>
            <person name="Ott S."/>
            <person name="Godinez A."/>
            <person name="Nagaraj S."/>
            <person name="Vavikolanu K."/>
            <person name="Nadendla S."/>
            <person name="Aluvathingal J."/>
            <person name="Sichtig H."/>
        </authorList>
    </citation>
    <scope>NUCLEOTIDE SEQUENCE [LARGE SCALE GENOMIC DNA]</scope>
    <source>
        <strain evidence="2">FDAARGOS_361</strain>
    </source>
</reference>